<dbReference type="GO" id="GO:0035725">
    <property type="term" value="P:sodium ion transmembrane transport"/>
    <property type="evidence" value="ECO:0007669"/>
    <property type="project" value="TreeGrafter"/>
</dbReference>
<comment type="caution">
    <text evidence="2">The sequence shown here is derived from an EMBL/GenBank/DDBJ whole genome shotgun (WGS) entry which is preliminary data.</text>
</comment>
<organism evidence="2 3">
    <name type="scientific">Paramecium sonneborni</name>
    <dbReference type="NCBI Taxonomy" id="65129"/>
    <lineage>
        <taxon>Eukaryota</taxon>
        <taxon>Sar</taxon>
        <taxon>Alveolata</taxon>
        <taxon>Ciliophora</taxon>
        <taxon>Intramacronucleata</taxon>
        <taxon>Oligohymenophorea</taxon>
        <taxon>Peniculida</taxon>
        <taxon>Parameciidae</taxon>
        <taxon>Paramecium</taxon>
    </lineage>
</organism>
<evidence type="ECO:0000313" key="2">
    <source>
        <dbReference type="EMBL" id="CAD8117520.1"/>
    </source>
</evidence>
<accession>A0A8S1QSK4</accession>
<keyword evidence="3" id="KW-1185">Reference proteome</keyword>
<name>A0A8S1QSK4_9CILI</name>
<feature type="region of interest" description="Disordered" evidence="1">
    <location>
        <begin position="183"/>
        <end position="206"/>
    </location>
</feature>
<dbReference type="Proteomes" id="UP000692954">
    <property type="component" value="Unassembled WGS sequence"/>
</dbReference>
<feature type="compositionally biased region" description="Low complexity" evidence="1">
    <location>
        <begin position="187"/>
        <end position="198"/>
    </location>
</feature>
<reference evidence="2" key="1">
    <citation type="submission" date="2021-01" db="EMBL/GenBank/DDBJ databases">
        <authorList>
            <consortium name="Genoscope - CEA"/>
            <person name="William W."/>
        </authorList>
    </citation>
    <scope>NUCLEOTIDE SEQUENCE</scope>
</reference>
<dbReference type="EMBL" id="CAJJDN010000114">
    <property type="protein sequence ID" value="CAD8117520.1"/>
    <property type="molecule type" value="Genomic_DNA"/>
</dbReference>
<dbReference type="PANTHER" id="PTHR45689:SF5">
    <property type="entry name" value="I[[H]] CHANNEL, ISOFORM E"/>
    <property type="match status" value="1"/>
</dbReference>
<dbReference type="PANTHER" id="PTHR45689">
    <property type="entry name" value="I[[H]] CHANNEL, ISOFORM E"/>
    <property type="match status" value="1"/>
</dbReference>
<sequence length="409" mass="48327">MELHLIYPQQIISCDQLNEELSINFLIHGTLNLGIQNNQFFNFEKIDELQQGQHFGQLSFFTGQKDCLSFQSNHYSLLFKLKRQSLIYCIEKNTIDNEKLSIINQAINKQNYSILQLKCQCCNSSYHILGDCPQVHMFLNKDEIISQFLSPQIQERKKYLRLQNNKKKNIIRLKQLKSFSFKSDASKNMQKKQNNNQNVERKSSAFNFENNSEIPKEFKSEKILDQQIVSYQINSINSVQELYNDTQKKSKQCIINEQSNEQNEYTDMNKGAINLDCQDYLINPYQQYIITESKPFLDECESSNMVNNLNSYKSKQMSGTNANSIQHQQFISLTGQMISILNNELYNQFTNLNIDKWQNYEYFEVHYNFWNIEKKLSQKQEDQKSYKNSRQTQDCNVSIKINKLKEQDD</sequence>
<protein>
    <recommendedName>
        <fullName evidence="4">Cyclic nucleotide-binding protein</fullName>
    </recommendedName>
</protein>
<evidence type="ECO:0000256" key="1">
    <source>
        <dbReference type="SAM" id="MobiDB-lite"/>
    </source>
</evidence>
<evidence type="ECO:0000313" key="3">
    <source>
        <dbReference type="Proteomes" id="UP000692954"/>
    </source>
</evidence>
<gene>
    <name evidence="2" type="ORF">PSON_ATCC_30995.1.T1140050</name>
</gene>
<proteinExistence type="predicted"/>
<dbReference type="InterPro" id="IPR051413">
    <property type="entry name" value="K/Na_HCN_channel"/>
</dbReference>
<dbReference type="GO" id="GO:0003254">
    <property type="term" value="P:regulation of membrane depolarization"/>
    <property type="evidence" value="ECO:0007669"/>
    <property type="project" value="TreeGrafter"/>
</dbReference>
<evidence type="ECO:0008006" key="4">
    <source>
        <dbReference type="Google" id="ProtNLM"/>
    </source>
</evidence>
<dbReference type="GO" id="GO:0098855">
    <property type="term" value="C:HCN channel complex"/>
    <property type="evidence" value="ECO:0007669"/>
    <property type="project" value="TreeGrafter"/>
</dbReference>
<dbReference type="OrthoDB" id="307068at2759"/>
<dbReference type="AlphaFoldDB" id="A0A8S1QSK4"/>
<dbReference type="GO" id="GO:0005249">
    <property type="term" value="F:voltage-gated potassium channel activity"/>
    <property type="evidence" value="ECO:0007669"/>
    <property type="project" value="TreeGrafter"/>
</dbReference>